<dbReference type="InterPro" id="IPR000340">
    <property type="entry name" value="Dual-sp_phosphatase_cat-dom"/>
</dbReference>
<dbReference type="Pfam" id="PF00781">
    <property type="entry name" value="DAGK_cat"/>
    <property type="match status" value="1"/>
</dbReference>
<dbReference type="Pfam" id="PF19279">
    <property type="entry name" value="YegS_C"/>
    <property type="match status" value="1"/>
</dbReference>
<dbReference type="SMART" id="SM00046">
    <property type="entry name" value="DAGKc"/>
    <property type="match status" value="1"/>
</dbReference>
<dbReference type="InterPro" id="IPR017438">
    <property type="entry name" value="ATP-NAD_kinase_N"/>
</dbReference>
<dbReference type="SUPFAM" id="SSF52799">
    <property type="entry name" value="(Phosphotyrosine protein) phosphatases II"/>
    <property type="match status" value="1"/>
</dbReference>
<dbReference type="InterPro" id="IPR000387">
    <property type="entry name" value="Tyr_Pase_dom"/>
</dbReference>
<dbReference type="Gene3D" id="3.90.190.10">
    <property type="entry name" value="Protein tyrosine phosphatase superfamily"/>
    <property type="match status" value="1"/>
</dbReference>
<feature type="domain" description="Tyrosine specific protein phosphatases" evidence="2">
    <location>
        <begin position="81"/>
        <end position="150"/>
    </location>
</feature>
<dbReference type="InterPro" id="IPR045540">
    <property type="entry name" value="YegS/DAGK_C"/>
</dbReference>
<dbReference type="Proteomes" id="UP001333710">
    <property type="component" value="Chromosome"/>
</dbReference>
<dbReference type="NCBIfam" id="NF009025">
    <property type="entry name" value="PRK12361.1"/>
    <property type="match status" value="1"/>
</dbReference>
<proteinExistence type="predicted"/>
<organism evidence="4 5">
    <name type="scientific">Planctobacterium marinum</name>
    <dbReference type="NCBI Taxonomy" id="1631968"/>
    <lineage>
        <taxon>Bacteria</taxon>
        <taxon>Pseudomonadati</taxon>
        <taxon>Pseudomonadota</taxon>
        <taxon>Gammaproteobacteria</taxon>
        <taxon>Alteromonadales</taxon>
        <taxon>Alteromonadaceae</taxon>
        <taxon>Planctobacterium</taxon>
    </lineage>
</organism>
<dbReference type="EMBL" id="AP027272">
    <property type="protein sequence ID" value="BDX07053.1"/>
    <property type="molecule type" value="Genomic_DNA"/>
</dbReference>
<dbReference type="SUPFAM" id="SSF111331">
    <property type="entry name" value="NAD kinase/diacylglycerol kinase-like"/>
    <property type="match status" value="1"/>
</dbReference>
<dbReference type="InterPro" id="IPR004363">
    <property type="entry name" value="Methylgl_synth"/>
</dbReference>
<feature type="domain" description="Tyrosine-protein phosphatase" evidence="1">
    <location>
        <begin position="15"/>
        <end position="161"/>
    </location>
</feature>
<evidence type="ECO:0000259" key="3">
    <source>
        <dbReference type="PROSITE" id="PS50146"/>
    </source>
</evidence>
<dbReference type="PROSITE" id="PS50146">
    <property type="entry name" value="DAGK"/>
    <property type="match status" value="1"/>
</dbReference>
<evidence type="ECO:0000313" key="5">
    <source>
        <dbReference type="Proteomes" id="UP001333710"/>
    </source>
</evidence>
<evidence type="ECO:0000259" key="1">
    <source>
        <dbReference type="PROSITE" id="PS50054"/>
    </source>
</evidence>
<feature type="domain" description="DAGKc" evidence="3">
    <location>
        <begin position="162"/>
        <end position="294"/>
    </location>
</feature>
<name>A0AA48KR16_9ALTE</name>
<dbReference type="GO" id="GO:0019242">
    <property type="term" value="P:methylglyoxal biosynthetic process"/>
    <property type="evidence" value="ECO:0007669"/>
    <property type="project" value="InterPro"/>
</dbReference>
<dbReference type="KEGG" id="pmaw:MACH26_25740"/>
<accession>A0AA48KR16</accession>
<keyword evidence="4" id="KW-0418">Kinase</keyword>
<keyword evidence="4" id="KW-0808">Transferase</keyword>
<dbReference type="PANTHER" id="PTHR30492:SF0">
    <property type="entry name" value="METHYLGLYOXAL SYNTHASE"/>
    <property type="match status" value="1"/>
</dbReference>
<dbReference type="PROSITE" id="PS50056">
    <property type="entry name" value="TYR_PHOSPHATASE_2"/>
    <property type="match status" value="1"/>
</dbReference>
<dbReference type="GO" id="GO:0016301">
    <property type="term" value="F:kinase activity"/>
    <property type="evidence" value="ECO:0007669"/>
    <property type="project" value="UniProtKB-KW"/>
</dbReference>
<protein>
    <submittedName>
        <fullName evidence="4">Diacylglycerol kinase catalytic subunit</fullName>
    </submittedName>
</protein>
<dbReference type="AlphaFoldDB" id="A0AA48KR16"/>
<evidence type="ECO:0000259" key="2">
    <source>
        <dbReference type="PROSITE" id="PS50056"/>
    </source>
</evidence>
<dbReference type="InterPro" id="IPR001206">
    <property type="entry name" value="Diacylglycerol_kinase_cat_dom"/>
</dbReference>
<dbReference type="GO" id="GO:0008929">
    <property type="term" value="F:methylglyoxal synthase activity"/>
    <property type="evidence" value="ECO:0007669"/>
    <property type="project" value="InterPro"/>
</dbReference>
<dbReference type="Pfam" id="PF00782">
    <property type="entry name" value="DSPc"/>
    <property type="match status" value="1"/>
</dbReference>
<evidence type="ECO:0000313" key="4">
    <source>
        <dbReference type="EMBL" id="BDX07053.1"/>
    </source>
</evidence>
<dbReference type="PANTHER" id="PTHR30492">
    <property type="entry name" value="METHYLGLYOXAL SYNTHASE"/>
    <property type="match status" value="1"/>
</dbReference>
<dbReference type="InterPro" id="IPR016064">
    <property type="entry name" value="NAD/diacylglycerol_kinase_sf"/>
</dbReference>
<sequence length="464" mass="51568">MHLYNKVARKRDPVPPLQEIVPGLYLARRLQPGDIEELEKHNISSILDATAEFDALQWTATSADMSYLNIPILDHQYPREDEVLKAINWIHGQRASNKNVVVHCALGRGRSVFLVAAYLLTQNRDKTVREVLTDINVIRQTAGLNMSQLRALEKIHQSEKITLYPNAWIVANPVSGGGKWPQYRKQICDLLGQYYALTVVETTEDCDGKELAQKAVKANADMVIAAGGDGTVNEVADVLKGTAMPMGLIPLGTTNALSHALWGFKAKAFPIETACDALIQRKIEKFDIGLCNEELFTLVLGIGFESRMIELADRNNKNESGQLAYLNGLFQAINEDQQHHLEIKFNDEDWLTLSTKSLVIANSAPLFTLLAQGGGRPDAKDGKLDITWLDETYQQGTVSGMLQLLLSEVNEPQNPTFKHRQAEQVTLKADEQITYSLDGEMRKAKSLSISVLPEALQIITLPEN</sequence>
<dbReference type="InterPro" id="IPR020422">
    <property type="entry name" value="TYR_PHOSPHATASE_DUAL_dom"/>
</dbReference>
<dbReference type="InterPro" id="IPR029021">
    <property type="entry name" value="Prot-tyrosine_phosphatase-like"/>
</dbReference>
<dbReference type="Gene3D" id="2.60.200.40">
    <property type="match status" value="1"/>
</dbReference>
<dbReference type="PROSITE" id="PS50054">
    <property type="entry name" value="TYR_PHOSPHATASE_DUAL"/>
    <property type="match status" value="1"/>
</dbReference>
<dbReference type="GO" id="GO:0005829">
    <property type="term" value="C:cytosol"/>
    <property type="evidence" value="ECO:0007669"/>
    <property type="project" value="TreeGrafter"/>
</dbReference>
<dbReference type="Gene3D" id="3.40.50.10330">
    <property type="entry name" value="Probable inorganic polyphosphate/atp-NAD kinase, domain 1"/>
    <property type="match status" value="1"/>
</dbReference>
<dbReference type="SMART" id="SM00195">
    <property type="entry name" value="DSPc"/>
    <property type="match status" value="1"/>
</dbReference>
<gene>
    <name evidence="4" type="ORF">MACH26_25740</name>
</gene>
<keyword evidence="5" id="KW-1185">Reference proteome</keyword>
<reference evidence="4" key="1">
    <citation type="submission" date="2023-01" db="EMBL/GenBank/DDBJ databases">
        <title>Complete genome sequence of Planctobacterium marinum strain Dej080120_11.</title>
        <authorList>
            <person name="Ueki S."/>
            <person name="Maruyama F."/>
        </authorList>
    </citation>
    <scope>NUCLEOTIDE SEQUENCE</scope>
    <source>
        <strain evidence="4">Dej080120_11</strain>
    </source>
</reference>